<dbReference type="GO" id="GO:0016787">
    <property type="term" value="F:hydrolase activity"/>
    <property type="evidence" value="ECO:0007669"/>
    <property type="project" value="UniProtKB-KW"/>
</dbReference>
<dbReference type="GO" id="GO:0003677">
    <property type="term" value="F:DNA binding"/>
    <property type="evidence" value="ECO:0007669"/>
    <property type="project" value="UniProtKB-UniRule"/>
</dbReference>
<evidence type="ECO:0000313" key="15">
    <source>
        <dbReference type="EMBL" id="QRJ62972.1"/>
    </source>
</evidence>
<keyword evidence="6 13" id="KW-0347">Helicase</keyword>
<comment type="catalytic activity">
    <reaction evidence="11 13">
        <text>ATP + H2O = ADP + phosphate + H(+)</text>
        <dbReference type="Rhea" id="RHEA:13065"/>
        <dbReference type="ChEBI" id="CHEBI:15377"/>
        <dbReference type="ChEBI" id="CHEBI:15378"/>
        <dbReference type="ChEBI" id="CHEBI:30616"/>
        <dbReference type="ChEBI" id="CHEBI:43474"/>
        <dbReference type="ChEBI" id="CHEBI:456216"/>
        <dbReference type="EC" id="5.6.2.3"/>
    </reaction>
</comment>
<evidence type="ECO:0000256" key="7">
    <source>
        <dbReference type="ARBA" id="ARBA00022840"/>
    </source>
</evidence>
<evidence type="ECO:0000259" key="14">
    <source>
        <dbReference type="PROSITE" id="PS51199"/>
    </source>
</evidence>
<keyword evidence="16" id="KW-1185">Reference proteome</keyword>
<evidence type="ECO:0000256" key="1">
    <source>
        <dbReference type="ARBA" id="ARBA00008428"/>
    </source>
</evidence>
<proteinExistence type="inferred from homology"/>
<evidence type="ECO:0000256" key="12">
    <source>
        <dbReference type="NCBIfam" id="TIGR00665"/>
    </source>
</evidence>
<dbReference type="InterPro" id="IPR007694">
    <property type="entry name" value="DNA_helicase_DnaB-like_C"/>
</dbReference>
<reference evidence="15" key="1">
    <citation type="submission" date="2020-11" db="EMBL/GenBank/DDBJ databases">
        <title>Azospira restricta DSM 18626 genome sequence.</title>
        <authorList>
            <person name="Moe W.M."/>
        </authorList>
    </citation>
    <scope>NUCLEOTIDE SEQUENCE</scope>
    <source>
        <strain evidence="15">DSM 18626</strain>
    </source>
</reference>
<dbReference type="FunFam" id="1.10.860.10:FF:000001">
    <property type="entry name" value="Replicative DNA helicase"/>
    <property type="match status" value="1"/>
</dbReference>
<keyword evidence="4 13" id="KW-0547">Nucleotide-binding</keyword>
<dbReference type="Gene3D" id="1.10.860.10">
    <property type="entry name" value="DNAb Helicase, Chain A"/>
    <property type="match status" value="1"/>
</dbReference>
<dbReference type="GO" id="GO:0042802">
    <property type="term" value="F:identical protein binding"/>
    <property type="evidence" value="ECO:0007669"/>
    <property type="project" value="UniProtKB-ARBA"/>
</dbReference>
<dbReference type="Pfam" id="PF03796">
    <property type="entry name" value="DnaB_C"/>
    <property type="match status" value="1"/>
</dbReference>
<protein>
    <recommendedName>
        <fullName evidence="12 13">Replicative DNA helicase</fullName>
        <ecNumber evidence="12 13">5.6.2.3</ecNumber>
    </recommendedName>
</protein>
<keyword evidence="3 13" id="KW-0235">DNA replication</keyword>
<dbReference type="AlphaFoldDB" id="A0A974PWV1"/>
<keyword evidence="7 13" id="KW-0067">ATP-binding</keyword>
<keyword evidence="5 13" id="KW-0378">Hydrolase</keyword>
<evidence type="ECO:0000256" key="11">
    <source>
        <dbReference type="ARBA" id="ARBA00048954"/>
    </source>
</evidence>
<dbReference type="InterPro" id="IPR027417">
    <property type="entry name" value="P-loop_NTPase"/>
</dbReference>
<evidence type="ECO:0000256" key="6">
    <source>
        <dbReference type="ARBA" id="ARBA00022806"/>
    </source>
</evidence>
<dbReference type="InterPro" id="IPR016136">
    <property type="entry name" value="DNA_helicase_N/primase_C"/>
</dbReference>
<comment type="similarity">
    <text evidence="1 13">Belongs to the helicase family. DnaB subfamily.</text>
</comment>
<dbReference type="InterPro" id="IPR007693">
    <property type="entry name" value="DNA_helicase_DnaB-like_N"/>
</dbReference>
<keyword evidence="2 13" id="KW-0639">Primosome</keyword>
<dbReference type="FunFam" id="3.40.50.300:FF:000076">
    <property type="entry name" value="Replicative DNA helicase"/>
    <property type="match status" value="1"/>
</dbReference>
<evidence type="ECO:0000256" key="3">
    <source>
        <dbReference type="ARBA" id="ARBA00022705"/>
    </source>
</evidence>
<dbReference type="PROSITE" id="PS51199">
    <property type="entry name" value="SF4_HELICASE"/>
    <property type="match status" value="1"/>
</dbReference>
<dbReference type="GO" id="GO:1990077">
    <property type="term" value="C:primosome complex"/>
    <property type="evidence" value="ECO:0007669"/>
    <property type="project" value="UniProtKB-UniRule"/>
</dbReference>
<evidence type="ECO:0000256" key="2">
    <source>
        <dbReference type="ARBA" id="ARBA00022515"/>
    </source>
</evidence>
<dbReference type="Gene3D" id="3.40.50.300">
    <property type="entry name" value="P-loop containing nucleotide triphosphate hydrolases"/>
    <property type="match status" value="1"/>
</dbReference>
<dbReference type="GO" id="GO:0005524">
    <property type="term" value="F:ATP binding"/>
    <property type="evidence" value="ECO:0007669"/>
    <property type="project" value="UniProtKB-UniRule"/>
</dbReference>
<dbReference type="NCBIfam" id="TIGR00665">
    <property type="entry name" value="DnaB"/>
    <property type="match status" value="1"/>
</dbReference>
<organism evidence="15 16">
    <name type="scientific">Azospira restricta</name>
    <dbReference type="NCBI Taxonomy" id="404405"/>
    <lineage>
        <taxon>Bacteria</taxon>
        <taxon>Pseudomonadati</taxon>
        <taxon>Pseudomonadota</taxon>
        <taxon>Betaproteobacteria</taxon>
        <taxon>Rhodocyclales</taxon>
        <taxon>Rhodocyclaceae</taxon>
        <taxon>Azospira</taxon>
    </lineage>
</organism>
<dbReference type="GO" id="GO:0005829">
    <property type="term" value="C:cytosol"/>
    <property type="evidence" value="ECO:0007669"/>
    <property type="project" value="TreeGrafter"/>
</dbReference>
<evidence type="ECO:0000256" key="5">
    <source>
        <dbReference type="ARBA" id="ARBA00022801"/>
    </source>
</evidence>
<dbReference type="Proteomes" id="UP000663444">
    <property type="component" value="Chromosome"/>
</dbReference>
<dbReference type="Pfam" id="PF00772">
    <property type="entry name" value="DnaB"/>
    <property type="match status" value="1"/>
</dbReference>
<dbReference type="EC" id="5.6.2.3" evidence="12 13"/>
<dbReference type="SUPFAM" id="SSF52540">
    <property type="entry name" value="P-loop containing nucleoside triphosphate hydrolases"/>
    <property type="match status" value="1"/>
</dbReference>
<evidence type="ECO:0000256" key="4">
    <source>
        <dbReference type="ARBA" id="ARBA00022741"/>
    </source>
</evidence>
<dbReference type="SUPFAM" id="SSF48024">
    <property type="entry name" value="N-terminal domain of DnaB helicase"/>
    <property type="match status" value="1"/>
</dbReference>
<dbReference type="EMBL" id="CP064781">
    <property type="protein sequence ID" value="QRJ62972.1"/>
    <property type="molecule type" value="Genomic_DNA"/>
</dbReference>
<evidence type="ECO:0000256" key="10">
    <source>
        <dbReference type="ARBA" id="ARBA00044932"/>
    </source>
</evidence>
<dbReference type="NCBIfam" id="NF004384">
    <property type="entry name" value="PRK05748.1"/>
    <property type="match status" value="1"/>
</dbReference>
<accession>A0A974PWV1</accession>
<evidence type="ECO:0000256" key="13">
    <source>
        <dbReference type="RuleBase" id="RU362085"/>
    </source>
</evidence>
<evidence type="ECO:0000256" key="9">
    <source>
        <dbReference type="ARBA" id="ARBA00023235"/>
    </source>
</evidence>
<dbReference type="PANTHER" id="PTHR30153:SF2">
    <property type="entry name" value="REPLICATIVE DNA HELICASE"/>
    <property type="match status" value="1"/>
</dbReference>
<evidence type="ECO:0000256" key="8">
    <source>
        <dbReference type="ARBA" id="ARBA00023125"/>
    </source>
</evidence>
<evidence type="ECO:0000313" key="16">
    <source>
        <dbReference type="Proteomes" id="UP000663444"/>
    </source>
</evidence>
<dbReference type="RefSeq" id="WP_203386497.1">
    <property type="nucleotide sequence ID" value="NZ_CP064781.1"/>
</dbReference>
<dbReference type="CDD" id="cd00984">
    <property type="entry name" value="DnaB_C"/>
    <property type="match status" value="1"/>
</dbReference>
<dbReference type="InterPro" id="IPR036185">
    <property type="entry name" value="DNA_heli_DnaB-like_N_sf"/>
</dbReference>
<name>A0A974PWV1_9RHOO</name>
<gene>
    <name evidence="15" type="primary">dnaB</name>
    <name evidence="15" type="ORF">IWH25_14590</name>
</gene>
<keyword evidence="8 13" id="KW-0238">DNA-binding</keyword>
<feature type="domain" description="SF4 helicase" evidence="14">
    <location>
        <begin position="197"/>
        <end position="463"/>
    </location>
</feature>
<dbReference type="GO" id="GO:0043139">
    <property type="term" value="F:5'-3' DNA helicase activity"/>
    <property type="evidence" value="ECO:0007669"/>
    <property type="project" value="UniProtKB-EC"/>
</dbReference>
<dbReference type="InterPro" id="IPR007692">
    <property type="entry name" value="DNA_helicase_DnaB"/>
</dbReference>
<sequence>MAQFQKKQQQPQIDPAIAALRIPPHSIEAEQSVLGGLLLDNQAYDKISDLVSETDFYRDEHRRIFRAVQRMLERGKPADVVTVAEALDAAGETEHTGGLAYLGELAQNTPSAANIRRYGEIVRERAILRQLVTAGDEIASSALNPLGREPKTLLDEAEAKVFAIAESGMRHQTGFQHINPLLTQVVERIQELHDRDNASDITGIPTGYHDLDKMTSGLQPGDLVIVAGRPSMGKTSFSLNIAEHVAIEYGAPVAVFSMEMGGAQLAMRMLASVGRLDQQRVRTGKLNDDEWSRLSYALGKIHEKAIYIDETPALNPIDLRARARRLHRQCGKLGLIVIDYLQLMSGSSQGENRATEISEISRSLKGIAKELECPVIALSQLNRSLEQRPNKRPVMSDLRESGAIEQDADVILFIYRDQVYNPDSEDKGTAEIIIGKQRNGPLGTCRLAFLGEYTRFENFAAPGSY</sequence>
<dbReference type="KEGG" id="ares:IWH25_14590"/>
<keyword evidence="9" id="KW-0413">Isomerase</keyword>
<dbReference type="SMART" id="SM00382">
    <property type="entry name" value="AAA"/>
    <property type="match status" value="1"/>
</dbReference>
<dbReference type="PANTHER" id="PTHR30153">
    <property type="entry name" value="REPLICATIVE DNA HELICASE DNAB"/>
    <property type="match status" value="1"/>
</dbReference>
<comment type="function">
    <text evidence="10 13">The main replicative DNA helicase, it participates in initiation and elongation during chromosome replication. Travels ahead of the DNA replisome, separating dsDNA into templates for DNA synthesis. A processive ATP-dependent 5'-3' DNA helicase it has DNA-dependent ATPase activity.</text>
</comment>
<dbReference type="InterPro" id="IPR003593">
    <property type="entry name" value="AAA+_ATPase"/>
</dbReference>
<dbReference type="GO" id="GO:0006269">
    <property type="term" value="P:DNA replication, synthesis of primer"/>
    <property type="evidence" value="ECO:0007669"/>
    <property type="project" value="UniProtKB-UniRule"/>
</dbReference>